<evidence type="ECO:0000256" key="1">
    <source>
        <dbReference type="ARBA" id="ARBA00007405"/>
    </source>
</evidence>
<evidence type="ECO:0000256" key="5">
    <source>
        <dbReference type="ARBA" id="ARBA00047754"/>
    </source>
</evidence>
<feature type="region of interest" description="Disordered" evidence="6">
    <location>
        <begin position="1"/>
        <end position="27"/>
    </location>
</feature>
<name>A0A561SRS5_9PSEU</name>
<dbReference type="GO" id="GO:0000166">
    <property type="term" value="F:nucleotide binding"/>
    <property type="evidence" value="ECO:0007669"/>
    <property type="project" value="UniProtKB-KW"/>
</dbReference>
<evidence type="ECO:0000313" key="9">
    <source>
        <dbReference type="Proteomes" id="UP000321261"/>
    </source>
</evidence>
<evidence type="ECO:0000313" key="8">
    <source>
        <dbReference type="EMBL" id="TWF77542.1"/>
    </source>
</evidence>
<dbReference type="EC" id="1.17.4.1" evidence="2"/>
<reference evidence="8 9" key="1">
    <citation type="submission" date="2019-06" db="EMBL/GenBank/DDBJ databases">
        <title>Sequencing the genomes of 1000 actinobacteria strains.</title>
        <authorList>
            <person name="Klenk H.-P."/>
        </authorList>
    </citation>
    <scope>NUCLEOTIDE SEQUENCE [LARGE SCALE GENOMIC DNA]</scope>
    <source>
        <strain evidence="8 9">DSM 45671</strain>
    </source>
</reference>
<sequence>MALPARTSDPAHSARQRMPRSRRGTTTSFQVAGTEFCVIANADEHGSLGEVFARFGKEGSTTAGLMDLLSIAVSLGLQHGVPLEEFVAKFRNQRFEPMGMTDDPDIPQASSVGDYLARRLAHDWLDVGSRKELDLLTPDEEAELPADAYAPTPLRRPVRVARS</sequence>
<proteinExistence type="inferred from homology"/>
<evidence type="ECO:0000259" key="7">
    <source>
        <dbReference type="Pfam" id="PF12637"/>
    </source>
</evidence>
<comment type="caution">
    <text evidence="8">The sequence shown here is derived from an EMBL/GenBank/DDBJ whole genome shotgun (WGS) entry which is preliminary data.</text>
</comment>
<feature type="domain" description="TSCPD" evidence="7">
    <location>
        <begin position="22"/>
        <end position="122"/>
    </location>
</feature>
<organism evidence="8 9">
    <name type="scientific">Pseudonocardia hierapolitana</name>
    <dbReference type="NCBI Taxonomy" id="1128676"/>
    <lineage>
        <taxon>Bacteria</taxon>
        <taxon>Bacillati</taxon>
        <taxon>Actinomycetota</taxon>
        <taxon>Actinomycetes</taxon>
        <taxon>Pseudonocardiales</taxon>
        <taxon>Pseudonocardiaceae</taxon>
        <taxon>Pseudonocardia</taxon>
    </lineage>
</organism>
<feature type="compositionally biased region" description="Basic residues" evidence="6">
    <location>
        <begin position="14"/>
        <end position="23"/>
    </location>
</feature>
<comment type="catalytic activity">
    <reaction evidence="5">
        <text>a 2'-deoxyribonucleoside 5'-diphosphate + [thioredoxin]-disulfide + H2O = a ribonucleoside 5'-diphosphate + [thioredoxin]-dithiol</text>
        <dbReference type="Rhea" id="RHEA:23252"/>
        <dbReference type="Rhea" id="RHEA-COMP:10698"/>
        <dbReference type="Rhea" id="RHEA-COMP:10700"/>
        <dbReference type="ChEBI" id="CHEBI:15377"/>
        <dbReference type="ChEBI" id="CHEBI:29950"/>
        <dbReference type="ChEBI" id="CHEBI:50058"/>
        <dbReference type="ChEBI" id="CHEBI:57930"/>
        <dbReference type="ChEBI" id="CHEBI:73316"/>
        <dbReference type="EC" id="1.17.4.1"/>
    </reaction>
</comment>
<dbReference type="EMBL" id="VIWU01000001">
    <property type="protein sequence ID" value="TWF77542.1"/>
    <property type="molecule type" value="Genomic_DNA"/>
</dbReference>
<evidence type="ECO:0000256" key="6">
    <source>
        <dbReference type="SAM" id="MobiDB-lite"/>
    </source>
</evidence>
<dbReference type="AlphaFoldDB" id="A0A561SRS5"/>
<dbReference type="GO" id="GO:0071897">
    <property type="term" value="P:DNA biosynthetic process"/>
    <property type="evidence" value="ECO:0007669"/>
    <property type="project" value="UniProtKB-KW"/>
</dbReference>
<protein>
    <recommendedName>
        <fullName evidence="2">ribonucleoside-diphosphate reductase</fullName>
        <ecNumber evidence="2">1.17.4.1</ecNumber>
    </recommendedName>
</protein>
<dbReference type="InterPro" id="IPR024434">
    <property type="entry name" value="TSCPD_dom"/>
</dbReference>
<dbReference type="Proteomes" id="UP000321261">
    <property type="component" value="Unassembled WGS sequence"/>
</dbReference>
<gene>
    <name evidence="8" type="ORF">FHX44_113454</name>
</gene>
<comment type="similarity">
    <text evidence="1">Belongs to the ribonucleoside diphosphate reductase class-2 family.</text>
</comment>
<keyword evidence="4" id="KW-0547">Nucleotide-binding</keyword>
<evidence type="ECO:0000256" key="3">
    <source>
        <dbReference type="ARBA" id="ARBA00022634"/>
    </source>
</evidence>
<evidence type="ECO:0000256" key="4">
    <source>
        <dbReference type="ARBA" id="ARBA00022741"/>
    </source>
</evidence>
<accession>A0A561SRS5</accession>
<keyword evidence="9" id="KW-1185">Reference proteome</keyword>
<dbReference type="OrthoDB" id="9762933at2"/>
<dbReference type="Pfam" id="PF12637">
    <property type="entry name" value="TSCPD"/>
    <property type="match status" value="1"/>
</dbReference>
<dbReference type="GO" id="GO:0004748">
    <property type="term" value="F:ribonucleoside-diphosphate reductase activity, thioredoxin disulfide as acceptor"/>
    <property type="evidence" value="ECO:0007669"/>
    <property type="project" value="UniProtKB-EC"/>
</dbReference>
<keyword evidence="3" id="KW-0237">DNA synthesis</keyword>
<dbReference type="RefSeq" id="WP_147256696.1">
    <property type="nucleotide sequence ID" value="NZ_VIWU01000001.1"/>
</dbReference>
<evidence type="ECO:0000256" key="2">
    <source>
        <dbReference type="ARBA" id="ARBA00012274"/>
    </source>
</evidence>